<dbReference type="STRING" id="755732.Fluta_2952"/>
<evidence type="ECO:0000313" key="2">
    <source>
        <dbReference type="EMBL" id="AEA44931.1"/>
    </source>
</evidence>
<feature type="region of interest" description="Disordered" evidence="1">
    <location>
        <begin position="240"/>
        <end position="260"/>
    </location>
</feature>
<dbReference type="OrthoDB" id="1442826at2"/>
<reference evidence="2 3" key="1">
    <citation type="journal article" date="2011" name="Stand. Genomic Sci.">
        <title>Complete genome sequence of the gliding freshwater bacterium Fluviicola taffensis type strain (RW262).</title>
        <authorList>
            <person name="Woyke T."/>
            <person name="Chertkov O."/>
            <person name="Lapidus A."/>
            <person name="Nolan M."/>
            <person name="Lucas S."/>
            <person name="Del Rio T.G."/>
            <person name="Tice H."/>
            <person name="Cheng J.F."/>
            <person name="Tapia R."/>
            <person name="Han C."/>
            <person name="Goodwin L."/>
            <person name="Pitluck S."/>
            <person name="Liolios K."/>
            <person name="Pagani I."/>
            <person name="Ivanova N."/>
            <person name="Huntemann M."/>
            <person name="Mavromatis K."/>
            <person name="Mikhailova N."/>
            <person name="Pati A."/>
            <person name="Chen A."/>
            <person name="Palaniappan K."/>
            <person name="Land M."/>
            <person name="Hauser L."/>
            <person name="Brambilla E.M."/>
            <person name="Rohde M."/>
            <person name="Mwirichia R."/>
            <person name="Sikorski J."/>
            <person name="Tindall B.J."/>
            <person name="Goker M."/>
            <person name="Bristow J."/>
            <person name="Eisen J.A."/>
            <person name="Markowitz V."/>
            <person name="Hugenholtz P."/>
            <person name="Klenk H.P."/>
            <person name="Kyrpides N.C."/>
        </authorList>
    </citation>
    <scope>NUCLEOTIDE SEQUENCE [LARGE SCALE GENOMIC DNA]</scope>
    <source>
        <strain evidence="3">DSM 16823 / RW262 / RW262</strain>
    </source>
</reference>
<gene>
    <name evidence="2" type="ordered locus">Fluta_2952</name>
</gene>
<sequence length="260" mass="30184">MNYIKHLERIHELFYEDERITPYHISLYLALFHQWNAAKFPERLSISRSEVMHAAKHGSVNTYTKCLKELHQFNYLEYLPSNNPFIGSLVNLYRFDNSSDNSSCLKSDNSMCLTSDNTRDNASEMEVIPYINNININKQYKHLERAKNVLPSKKSSKNKNEKTLERVSNHSPKKDKSGSFSPPKLEDVNSFFIEKKAPEIEAQKFFNHFESNGWLVSGKTPMKNWQAAARNWMINSKKFNPPSPGQILSSEENKSYNIPL</sequence>
<reference evidence="3" key="2">
    <citation type="submission" date="2011-02" db="EMBL/GenBank/DDBJ databases">
        <title>The complete genome of Fluviicola taffensis DSM 16823.</title>
        <authorList>
            <consortium name="US DOE Joint Genome Institute (JGI-PGF)"/>
            <person name="Lucas S."/>
            <person name="Copeland A."/>
            <person name="Lapidus A."/>
            <person name="Bruce D."/>
            <person name="Goodwin L."/>
            <person name="Pitluck S."/>
            <person name="Kyrpides N."/>
            <person name="Mavromatis K."/>
            <person name="Ivanova N."/>
            <person name="Mikhailova N."/>
            <person name="Pagani I."/>
            <person name="Chertkov O."/>
            <person name="Detter J.C."/>
            <person name="Han C."/>
            <person name="Tapia R."/>
            <person name="Land M."/>
            <person name="Hauser L."/>
            <person name="Markowitz V."/>
            <person name="Cheng J.-F."/>
            <person name="Hugenholtz P."/>
            <person name="Woyke T."/>
            <person name="Wu D."/>
            <person name="Tindall B."/>
            <person name="Pomrenke H.G."/>
            <person name="Brambilla E."/>
            <person name="Klenk H.-P."/>
            <person name="Eisen J.A."/>
        </authorList>
    </citation>
    <scope>NUCLEOTIDE SEQUENCE [LARGE SCALE GENOMIC DNA]</scope>
    <source>
        <strain evidence="3">DSM 16823 / RW262 / RW262</strain>
    </source>
</reference>
<protein>
    <submittedName>
        <fullName evidence="2">Uncharacterized protein</fullName>
    </submittedName>
</protein>
<dbReference type="Proteomes" id="UP000007463">
    <property type="component" value="Chromosome"/>
</dbReference>
<dbReference type="EMBL" id="CP002542">
    <property type="protein sequence ID" value="AEA44931.1"/>
    <property type="molecule type" value="Genomic_DNA"/>
</dbReference>
<organism evidence="2 3">
    <name type="scientific">Fluviicola taffensis (strain DSM 16823 / NCIMB 13979 / RW262)</name>
    <dbReference type="NCBI Taxonomy" id="755732"/>
    <lineage>
        <taxon>Bacteria</taxon>
        <taxon>Pseudomonadati</taxon>
        <taxon>Bacteroidota</taxon>
        <taxon>Flavobacteriia</taxon>
        <taxon>Flavobacteriales</taxon>
        <taxon>Crocinitomicaceae</taxon>
        <taxon>Fluviicola</taxon>
    </lineage>
</organism>
<dbReference type="eggNOG" id="ENOG502Z7WP">
    <property type="taxonomic scope" value="Bacteria"/>
</dbReference>
<keyword evidence="3" id="KW-1185">Reference proteome</keyword>
<dbReference type="RefSeq" id="WP_013687700.1">
    <property type="nucleotide sequence ID" value="NC_015321.1"/>
</dbReference>
<evidence type="ECO:0000313" key="3">
    <source>
        <dbReference type="Proteomes" id="UP000007463"/>
    </source>
</evidence>
<name>F2IJ61_FLUTR</name>
<proteinExistence type="predicted"/>
<feature type="region of interest" description="Disordered" evidence="1">
    <location>
        <begin position="148"/>
        <end position="182"/>
    </location>
</feature>
<accession>F2IJ61</accession>
<feature type="compositionally biased region" description="Basic and acidic residues" evidence="1">
    <location>
        <begin position="158"/>
        <end position="177"/>
    </location>
</feature>
<evidence type="ECO:0000256" key="1">
    <source>
        <dbReference type="SAM" id="MobiDB-lite"/>
    </source>
</evidence>
<dbReference type="HOGENOM" id="CLU_090961_0_0_10"/>
<dbReference type="AlphaFoldDB" id="F2IJ61"/>
<dbReference type="KEGG" id="fte:Fluta_2952"/>